<comment type="caution">
    <text evidence="2">The sequence shown here is derived from an EMBL/GenBank/DDBJ whole genome shotgun (WGS) entry which is preliminary data.</text>
</comment>
<organism evidence="2 3">
    <name type="scientific">Rubricoccus marinus</name>
    <dbReference type="NCBI Taxonomy" id="716817"/>
    <lineage>
        <taxon>Bacteria</taxon>
        <taxon>Pseudomonadati</taxon>
        <taxon>Rhodothermota</taxon>
        <taxon>Rhodothermia</taxon>
        <taxon>Rhodothermales</taxon>
        <taxon>Rubricoccaceae</taxon>
        <taxon>Rubricoccus</taxon>
    </lineage>
</organism>
<feature type="transmembrane region" description="Helical" evidence="1">
    <location>
        <begin position="166"/>
        <end position="184"/>
    </location>
</feature>
<keyword evidence="1" id="KW-0812">Transmembrane</keyword>
<protein>
    <submittedName>
        <fullName evidence="2">Uncharacterized protein</fullName>
    </submittedName>
</protein>
<reference evidence="2 3" key="1">
    <citation type="submission" date="2016-11" db="EMBL/GenBank/DDBJ databases">
        <title>Study of marine rhodopsin-containing bacteria.</title>
        <authorList>
            <person name="Yoshizawa S."/>
            <person name="Kumagai Y."/>
            <person name="Kogure K."/>
        </authorList>
    </citation>
    <scope>NUCLEOTIDE SEQUENCE [LARGE SCALE GENOMIC DNA]</scope>
    <source>
        <strain evidence="2 3">SG-29</strain>
    </source>
</reference>
<dbReference type="Proteomes" id="UP000216446">
    <property type="component" value="Unassembled WGS sequence"/>
</dbReference>
<keyword evidence="1" id="KW-0472">Membrane</keyword>
<feature type="transmembrane region" description="Helical" evidence="1">
    <location>
        <begin position="124"/>
        <end position="145"/>
    </location>
</feature>
<dbReference type="AlphaFoldDB" id="A0A259TV48"/>
<evidence type="ECO:0000313" key="3">
    <source>
        <dbReference type="Proteomes" id="UP000216446"/>
    </source>
</evidence>
<dbReference type="InParanoid" id="A0A259TV48"/>
<accession>A0A259TV48</accession>
<evidence type="ECO:0000256" key="1">
    <source>
        <dbReference type="SAM" id="Phobius"/>
    </source>
</evidence>
<feature type="transmembrane region" description="Helical" evidence="1">
    <location>
        <begin position="253"/>
        <end position="270"/>
    </location>
</feature>
<feature type="transmembrane region" description="Helical" evidence="1">
    <location>
        <begin position="196"/>
        <end position="216"/>
    </location>
</feature>
<name>A0A259TV48_9BACT</name>
<proteinExistence type="predicted"/>
<feature type="transmembrane region" description="Helical" evidence="1">
    <location>
        <begin position="61"/>
        <end position="82"/>
    </location>
</feature>
<keyword evidence="1" id="KW-1133">Transmembrane helix</keyword>
<gene>
    <name evidence="2" type="ORF">BSZ36_17280</name>
</gene>
<keyword evidence="3" id="KW-1185">Reference proteome</keyword>
<sequence length="286" mass="30253">MSLAARVFDRVEHGWESARTRRRTADGLVLVFVGALVAVELRRRGLLPAGLAEHVSTSHFAALGTVFTALLLVETVALVLALADSVAGSVGKQFELFSLILLRDAFKALGHLGEPVEWATAQGAILEALADGAGALAVFGGVILYGRLQRHRRITSDEREQARFVAAKKAVALALLAAIAVAAVDDACLYLGGTDPYPFFDSVFTALIFADVLLVLVSLRYTSTYAVVFRNAGFALATVILRLALVAPAVPGVLLGVGATAFVLALAWVYDRTPLLPDSPLPPDHA</sequence>
<evidence type="ECO:0000313" key="2">
    <source>
        <dbReference type="EMBL" id="OZC01497.1"/>
    </source>
</evidence>
<dbReference type="EMBL" id="MQWB01000010">
    <property type="protein sequence ID" value="OZC01497.1"/>
    <property type="molecule type" value="Genomic_DNA"/>
</dbReference>